<feature type="domain" description="ABC transporter" evidence="4">
    <location>
        <begin position="23"/>
        <end position="256"/>
    </location>
</feature>
<dbReference type="EMBL" id="AMYJ01000039">
    <property type="protein sequence ID" value="KIU73052.1"/>
    <property type="molecule type" value="Genomic_DNA"/>
</dbReference>
<dbReference type="SMART" id="SM00382">
    <property type="entry name" value="AAA"/>
    <property type="match status" value="1"/>
</dbReference>
<proteinExistence type="predicted"/>
<evidence type="ECO:0000256" key="1">
    <source>
        <dbReference type="ARBA" id="ARBA00022448"/>
    </source>
</evidence>
<keyword evidence="3" id="KW-0067">ATP-binding</keyword>
<evidence type="ECO:0000256" key="2">
    <source>
        <dbReference type="ARBA" id="ARBA00022741"/>
    </source>
</evidence>
<protein>
    <submittedName>
        <fullName evidence="5">ABC transporter</fullName>
    </submittedName>
</protein>
<dbReference type="AlphaFoldDB" id="A0A9X0JXS0"/>
<dbReference type="InterPro" id="IPR003439">
    <property type="entry name" value="ABC_transporter-like_ATP-bd"/>
</dbReference>
<dbReference type="PANTHER" id="PTHR42711">
    <property type="entry name" value="ABC TRANSPORTER ATP-BINDING PROTEIN"/>
    <property type="match status" value="1"/>
</dbReference>
<sequence>MLINVENLNKSYQVKNKLPGLKASIQNLIKPTYTQVHAVNDVNFTISQGEIVAFIGPNGAGKSTIIKMLTGLLYPTSGKIEVMSINPWKNRREFAFKVGTVFGQKSQLWYHLPPSEAFELLGKIYELDKSFYQKQFDTLVELFDLNGFLHTPVRKLSLGQRMRCEIAASLIHRPEVLFLDEPTLGLDVVGKKKIREALLAMNNEFNTTVILTSHDSGDIELLCQKAIVINQGNIIFNDRLDVLNEQFFTHKKVHVRFENNIIPQLTKLGIEVLKVYENELEFIHVRFENNIIPQLTKLGIEVLKVYENELEFRVDIRKQSCTKIIQEIMNDFEVADFTVFNPTMDEVIHQIFTEQTLNDKQVKK</sequence>
<reference evidence="5 6" key="1">
    <citation type="journal article" date="2015" name="Sci. Rep.">
        <title>The expression and crystallization of Cry65Aa require two C-termini, revealing a novel evolutionary strategy of Bacillus thuringiensis Cry proteins.</title>
        <authorList>
            <person name="Peng D.H."/>
            <person name="Pang C.Y."/>
            <person name="Wu H."/>
            <person name="Huang Q."/>
            <person name="Zheng J.S."/>
            <person name="Sun M."/>
        </authorList>
    </citation>
    <scope>NUCLEOTIDE SEQUENCE [LARGE SCALE GENOMIC DNA]</scope>
    <source>
        <strain evidence="5 6">Sbt003</strain>
    </source>
</reference>
<keyword evidence="2" id="KW-0547">Nucleotide-binding</keyword>
<accession>A0A9X0JXS0</accession>
<dbReference type="Gene3D" id="3.40.50.300">
    <property type="entry name" value="P-loop containing nucleotide triphosphate hydrolases"/>
    <property type="match status" value="1"/>
</dbReference>
<dbReference type="InterPro" id="IPR027417">
    <property type="entry name" value="P-loop_NTPase"/>
</dbReference>
<evidence type="ECO:0000256" key="3">
    <source>
        <dbReference type="ARBA" id="ARBA00022840"/>
    </source>
</evidence>
<dbReference type="RefSeq" id="WP_045351956.1">
    <property type="nucleotide sequence ID" value="NZ_KN849208.1"/>
</dbReference>
<evidence type="ECO:0000313" key="5">
    <source>
        <dbReference type="EMBL" id="KIU73052.1"/>
    </source>
</evidence>
<comment type="caution">
    <text evidence="5">The sequence shown here is derived from an EMBL/GenBank/DDBJ whole genome shotgun (WGS) entry which is preliminary data.</text>
</comment>
<name>A0A9X0JXS0_BACTU</name>
<keyword evidence="1" id="KW-0813">Transport</keyword>
<dbReference type="PANTHER" id="PTHR42711:SF1">
    <property type="entry name" value="ABC-TRANSPORT PROTEIN, ATP-BINDING COMPONENT"/>
    <property type="match status" value="1"/>
</dbReference>
<evidence type="ECO:0000259" key="4">
    <source>
        <dbReference type="PROSITE" id="PS50893"/>
    </source>
</evidence>
<evidence type="ECO:0000313" key="6">
    <source>
        <dbReference type="Proteomes" id="UP000032407"/>
    </source>
</evidence>
<dbReference type="Proteomes" id="UP000032407">
    <property type="component" value="Unassembled WGS sequence"/>
</dbReference>
<dbReference type="Pfam" id="PF00005">
    <property type="entry name" value="ABC_tran"/>
    <property type="match status" value="1"/>
</dbReference>
<gene>
    <name evidence="5" type="ORF">C797_19975</name>
</gene>
<dbReference type="GO" id="GO:0005524">
    <property type="term" value="F:ATP binding"/>
    <property type="evidence" value="ECO:0007669"/>
    <property type="project" value="UniProtKB-KW"/>
</dbReference>
<dbReference type="PROSITE" id="PS50893">
    <property type="entry name" value="ABC_TRANSPORTER_2"/>
    <property type="match status" value="1"/>
</dbReference>
<dbReference type="InterPro" id="IPR050763">
    <property type="entry name" value="ABC_transporter_ATP-binding"/>
</dbReference>
<dbReference type="SUPFAM" id="SSF52540">
    <property type="entry name" value="P-loop containing nucleoside triphosphate hydrolases"/>
    <property type="match status" value="1"/>
</dbReference>
<dbReference type="GO" id="GO:0016887">
    <property type="term" value="F:ATP hydrolysis activity"/>
    <property type="evidence" value="ECO:0007669"/>
    <property type="project" value="InterPro"/>
</dbReference>
<dbReference type="InterPro" id="IPR003593">
    <property type="entry name" value="AAA+_ATPase"/>
</dbReference>
<organism evidence="5 6">
    <name type="scientific">Bacillus thuringiensis Sbt003</name>
    <dbReference type="NCBI Taxonomy" id="1235825"/>
    <lineage>
        <taxon>Bacteria</taxon>
        <taxon>Bacillati</taxon>
        <taxon>Bacillota</taxon>
        <taxon>Bacilli</taxon>
        <taxon>Bacillales</taxon>
        <taxon>Bacillaceae</taxon>
        <taxon>Bacillus</taxon>
        <taxon>Bacillus cereus group</taxon>
    </lineage>
</organism>